<keyword evidence="3" id="KW-1185">Reference proteome</keyword>
<organism evidence="2 3">
    <name type="scientific">Symbiodinium pilosum</name>
    <name type="common">Dinoflagellate</name>
    <dbReference type="NCBI Taxonomy" id="2952"/>
    <lineage>
        <taxon>Eukaryota</taxon>
        <taxon>Sar</taxon>
        <taxon>Alveolata</taxon>
        <taxon>Dinophyceae</taxon>
        <taxon>Suessiales</taxon>
        <taxon>Symbiodiniaceae</taxon>
        <taxon>Symbiodinium</taxon>
    </lineage>
</organism>
<dbReference type="AlphaFoldDB" id="A0A812MLW4"/>
<dbReference type="Gene3D" id="1.10.238.10">
    <property type="entry name" value="EF-hand"/>
    <property type="match status" value="1"/>
</dbReference>
<accession>A0A812MLW4</accession>
<dbReference type="InterPro" id="IPR002048">
    <property type="entry name" value="EF_hand_dom"/>
</dbReference>
<gene>
    <name evidence="2" type="primary">Shprh</name>
    <name evidence="2" type="ORF">SPIL2461_LOCUS5934</name>
</gene>
<name>A0A812MLW4_SYMPI</name>
<dbReference type="PROSITE" id="PS50222">
    <property type="entry name" value="EF_HAND_2"/>
    <property type="match status" value="1"/>
</dbReference>
<dbReference type="Proteomes" id="UP000649617">
    <property type="component" value="Unassembled WGS sequence"/>
</dbReference>
<evidence type="ECO:0000313" key="2">
    <source>
        <dbReference type="EMBL" id="CAE7270518.1"/>
    </source>
</evidence>
<reference evidence="2" key="1">
    <citation type="submission" date="2021-02" db="EMBL/GenBank/DDBJ databases">
        <authorList>
            <person name="Dougan E. K."/>
            <person name="Rhodes N."/>
            <person name="Thang M."/>
            <person name="Chan C."/>
        </authorList>
    </citation>
    <scope>NUCLEOTIDE SEQUENCE</scope>
</reference>
<protein>
    <submittedName>
        <fullName evidence="2">Shprh protein</fullName>
    </submittedName>
</protein>
<feature type="domain" description="EF-hand" evidence="1">
    <location>
        <begin position="1"/>
        <end position="27"/>
    </location>
</feature>
<dbReference type="InterPro" id="IPR011992">
    <property type="entry name" value="EF-hand-dom_pair"/>
</dbReference>
<dbReference type="GO" id="GO:0005509">
    <property type="term" value="F:calcium ion binding"/>
    <property type="evidence" value="ECO:0007669"/>
    <property type="project" value="InterPro"/>
</dbReference>
<dbReference type="OrthoDB" id="432017at2759"/>
<proteinExistence type="predicted"/>
<comment type="caution">
    <text evidence="2">The sequence shown here is derived from an EMBL/GenBank/DDBJ whole genome shotgun (WGS) entry which is preliminary data.</text>
</comment>
<evidence type="ECO:0000313" key="3">
    <source>
        <dbReference type="Proteomes" id="UP000649617"/>
    </source>
</evidence>
<dbReference type="EMBL" id="CAJNIZ010008702">
    <property type="protein sequence ID" value="CAE7270518.1"/>
    <property type="molecule type" value="Genomic_DNA"/>
</dbReference>
<sequence>MREVDQDATGSLDFEHFLKLMGLFRGFKDKERSRKEQQATKEAGFTNQEVAEFRELFLNSLGADSQDLGFEEFRAMIHGITPLGDALTTELEEIFAEVCKKQTEADFPDFLLLLRKLLDCNFASIKDKTSGPQRR</sequence>
<evidence type="ECO:0000259" key="1">
    <source>
        <dbReference type="PROSITE" id="PS50222"/>
    </source>
</evidence>
<dbReference type="SUPFAM" id="SSF47473">
    <property type="entry name" value="EF-hand"/>
    <property type="match status" value="1"/>
</dbReference>